<dbReference type="SUPFAM" id="SSF50969">
    <property type="entry name" value="YVTN repeat-like/Quinoprotein amine dehydrogenase"/>
    <property type="match status" value="1"/>
</dbReference>
<dbReference type="AlphaFoldDB" id="A0A387HC28"/>
<dbReference type="RefSeq" id="WP_162952326.1">
    <property type="nucleotide sequence ID" value="NZ_CP032698.1"/>
</dbReference>
<name>A0A387HC28_9ACTN</name>
<proteinExistence type="predicted"/>
<organism evidence="1 2">
    <name type="scientific">Streptomyces hundungensis</name>
    <dbReference type="NCBI Taxonomy" id="1077946"/>
    <lineage>
        <taxon>Bacteria</taxon>
        <taxon>Bacillati</taxon>
        <taxon>Actinomycetota</taxon>
        <taxon>Actinomycetes</taxon>
        <taxon>Kitasatosporales</taxon>
        <taxon>Streptomycetaceae</taxon>
        <taxon>Streptomyces</taxon>
    </lineage>
</organism>
<dbReference type="InterPro" id="IPR015943">
    <property type="entry name" value="WD40/YVTN_repeat-like_dom_sf"/>
</dbReference>
<evidence type="ECO:0000313" key="2">
    <source>
        <dbReference type="Proteomes" id="UP000271554"/>
    </source>
</evidence>
<dbReference type="Gene3D" id="2.130.10.10">
    <property type="entry name" value="YVTN repeat-like/Quinoprotein amine dehydrogenase"/>
    <property type="match status" value="2"/>
</dbReference>
<dbReference type="Proteomes" id="UP000271554">
    <property type="component" value="Chromosome"/>
</dbReference>
<dbReference type="PANTHER" id="PTHR47197">
    <property type="entry name" value="PROTEIN NIRF"/>
    <property type="match status" value="1"/>
</dbReference>
<gene>
    <name evidence="1" type="ORF">DWB77_00285</name>
</gene>
<evidence type="ECO:0000313" key="1">
    <source>
        <dbReference type="EMBL" id="AYG78178.1"/>
    </source>
</evidence>
<keyword evidence="2" id="KW-1185">Reference proteome</keyword>
<reference evidence="1 2" key="1">
    <citation type="submission" date="2018-10" db="EMBL/GenBank/DDBJ databases">
        <title>Relationship between Morphology and Antimicrobial Activity in Streptomyces.</title>
        <authorList>
            <person name="Kang H.J."/>
            <person name="Kim S.B."/>
        </authorList>
    </citation>
    <scope>NUCLEOTIDE SEQUENCE [LARGE SCALE GENOMIC DNA]</scope>
    <source>
        <strain evidence="1 2">BH38</strain>
    </source>
</reference>
<dbReference type="PANTHER" id="PTHR47197:SF3">
    <property type="entry name" value="DIHYDRO-HEME D1 DEHYDROGENASE"/>
    <property type="match status" value="1"/>
</dbReference>
<accession>A0A387HC28</accession>
<protein>
    <recommendedName>
        <fullName evidence="3">PE-PGRS family protein PE_PGRS18</fullName>
    </recommendedName>
</protein>
<dbReference type="InterPro" id="IPR011044">
    <property type="entry name" value="Quino_amine_DH_bsu"/>
</dbReference>
<evidence type="ECO:0008006" key="3">
    <source>
        <dbReference type="Google" id="ProtNLM"/>
    </source>
</evidence>
<dbReference type="KEGG" id="shun:DWB77_00285"/>
<sequence length="369" mass="38946">MKSLADRARWALMLLCVGLLVGTGAGVAEGRPHPGTEGVTRLPSSQYAVAPLISTDGTRAYVPSIDDVGTSLDVVNTRTGNVTAHVPTSSDRWAGPLLFNAGGKQIYLLTIGALKVFDTATNTLRSSFPIPDQPRPAGSNPGSLTRMAISPDGASIYMNQTGPDNGAQSTGPSRMLVFSTARRAFTATVPLPGESPRAVVVRPNGKDVYVSGDAGLIHLDASTGVPTLVRTLSATGFVDELALTPDGRRVYALSKPDGHAVLVDLDSDQVLTTIDFQSNYQPVLSPAVSPDGSRFYVLEDDQRSEAKVLSYKTATNTRVTRETVTGLAMEHGTGLTLGPDVETIDGETMYVTGVNYAENPGAFLQIVHF</sequence>
<dbReference type="InterPro" id="IPR051200">
    <property type="entry name" value="Host-pathogen_enzymatic-act"/>
</dbReference>
<dbReference type="EMBL" id="CP032698">
    <property type="protein sequence ID" value="AYG78178.1"/>
    <property type="molecule type" value="Genomic_DNA"/>
</dbReference>